<dbReference type="Pfam" id="PF00581">
    <property type="entry name" value="Rhodanese"/>
    <property type="match status" value="1"/>
</dbReference>
<dbReference type="Proteomes" id="UP000295707">
    <property type="component" value="Unassembled WGS sequence"/>
</dbReference>
<accession>A0A4R1HP03</accession>
<dbReference type="SUPFAM" id="SSF52821">
    <property type="entry name" value="Rhodanese/Cell cycle control phosphatase"/>
    <property type="match status" value="1"/>
</dbReference>
<protein>
    <submittedName>
        <fullName evidence="2">Rhodanese-like domain-containing protein</fullName>
    </submittedName>
</protein>
<evidence type="ECO:0000313" key="3">
    <source>
        <dbReference type="Proteomes" id="UP000295707"/>
    </source>
</evidence>
<evidence type="ECO:0000313" key="2">
    <source>
        <dbReference type="EMBL" id="TCK19012.1"/>
    </source>
</evidence>
<proteinExistence type="predicted"/>
<evidence type="ECO:0000259" key="1">
    <source>
        <dbReference type="PROSITE" id="PS50206"/>
    </source>
</evidence>
<dbReference type="EMBL" id="SMFX01000001">
    <property type="protein sequence ID" value="TCK19012.1"/>
    <property type="molecule type" value="Genomic_DNA"/>
</dbReference>
<dbReference type="CDD" id="cd00158">
    <property type="entry name" value="RHOD"/>
    <property type="match status" value="1"/>
</dbReference>
<gene>
    <name evidence="2" type="ORF">DFR30_2304</name>
</gene>
<feature type="domain" description="Rhodanese" evidence="1">
    <location>
        <begin position="101"/>
        <end position="234"/>
    </location>
</feature>
<keyword evidence="3" id="KW-1185">Reference proteome</keyword>
<dbReference type="InterPro" id="IPR001763">
    <property type="entry name" value="Rhodanese-like_dom"/>
</dbReference>
<reference evidence="2 3" key="1">
    <citation type="submission" date="2019-03" db="EMBL/GenBank/DDBJ databases">
        <title>Genomic Encyclopedia of Type Strains, Phase IV (KMG-IV): sequencing the most valuable type-strain genomes for metagenomic binning, comparative biology and taxonomic classification.</title>
        <authorList>
            <person name="Goeker M."/>
        </authorList>
    </citation>
    <scope>NUCLEOTIDE SEQUENCE [LARGE SCALE GENOMIC DNA]</scope>
    <source>
        <strain evidence="2 3">DSM 19610</strain>
    </source>
</reference>
<comment type="caution">
    <text evidence="2">The sequence shown here is derived from an EMBL/GenBank/DDBJ whole genome shotgun (WGS) entry which is preliminary data.</text>
</comment>
<dbReference type="PROSITE" id="PS50206">
    <property type="entry name" value="RHODANESE_3"/>
    <property type="match status" value="1"/>
</dbReference>
<sequence>MLFSSLLVYSAGSYADGGDGSKLTAPLKDGVPYVFVVHKGRSIKVERDIDQSFQARPNMRGTLRHNAEACPPFCLQPMQLDMPVRTVGEVEVIDFMQTRMRDKKGVLVDVRGEREYRYATIPGSIHLFIGKFKKDADDPEFVALLKSLGATPRGDVDWITRQLEALAVKDVSLLSKDWDFSNAMDLIVWSNGPLDSISVDAIHALVEAGYPAQKIGWYRGGMPAWQFWGFNTVKSLKRRR</sequence>
<dbReference type="AlphaFoldDB" id="A0A4R1HP03"/>
<name>A0A4R1HP03_9GAMM</name>
<dbReference type="InterPro" id="IPR036873">
    <property type="entry name" value="Rhodanese-like_dom_sf"/>
</dbReference>
<organism evidence="2 3">
    <name type="scientific">Thiogranum longum</name>
    <dbReference type="NCBI Taxonomy" id="1537524"/>
    <lineage>
        <taxon>Bacteria</taxon>
        <taxon>Pseudomonadati</taxon>
        <taxon>Pseudomonadota</taxon>
        <taxon>Gammaproteobacteria</taxon>
        <taxon>Chromatiales</taxon>
        <taxon>Ectothiorhodospiraceae</taxon>
        <taxon>Thiogranum</taxon>
    </lineage>
</organism>
<dbReference type="Gene3D" id="3.40.250.10">
    <property type="entry name" value="Rhodanese-like domain"/>
    <property type="match status" value="1"/>
</dbReference>